<name>A0ABU3WKG8_9NOCA</name>
<organism evidence="2 3">
    <name type="scientific">Rhodococcus zopfii</name>
    <dbReference type="NCBI Taxonomy" id="43772"/>
    <lineage>
        <taxon>Bacteria</taxon>
        <taxon>Bacillati</taxon>
        <taxon>Actinomycetota</taxon>
        <taxon>Actinomycetes</taxon>
        <taxon>Mycobacteriales</taxon>
        <taxon>Nocardiaceae</taxon>
        <taxon>Rhodococcus</taxon>
    </lineage>
</organism>
<sequence>MAPVTTAPRLTTDEELFGMRLAHRVILHDLARISRLSDEMVADPSRFDRTRCAAISDYVALFATSLHHHHTVEDLALWPLITESAGPHVDFTELTGDHDELDPILDNLVRLAPELPGKTALAEFAQTVRRLRELLDEHIDDEERTVFPLITGYVSADAWQSFEKEAQRGGRADFDLTRAFAAMTAEETARARKQLPFLLLVLVSVLARKQRRRERAVFGAET</sequence>
<gene>
    <name evidence="2" type="ORF">F8M49_01905</name>
</gene>
<evidence type="ECO:0000313" key="2">
    <source>
        <dbReference type="EMBL" id="MDV2474479.1"/>
    </source>
</evidence>
<reference evidence="2 3" key="1">
    <citation type="submission" date="2019-10" db="EMBL/GenBank/DDBJ databases">
        <title>Draft Genome Assembly of Rhodococcus zopfii DSM44189.</title>
        <authorList>
            <person name="Sutton J.M."/>
            <person name="Akob D.M."/>
            <person name="Bushman T.J."/>
        </authorList>
    </citation>
    <scope>NUCLEOTIDE SEQUENCE [LARGE SCALE GENOMIC DNA]</scope>
    <source>
        <strain evidence="2 3">DSM 44189</strain>
    </source>
</reference>
<protein>
    <submittedName>
        <fullName evidence="2">Hemerythrin domain-containing protein</fullName>
    </submittedName>
</protein>
<feature type="domain" description="Hemerythrin-like" evidence="1">
    <location>
        <begin position="19"/>
        <end position="150"/>
    </location>
</feature>
<dbReference type="Gene3D" id="1.20.120.520">
    <property type="entry name" value="nmb1532 protein domain like"/>
    <property type="match status" value="1"/>
</dbReference>
<dbReference type="Proteomes" id="UP001275440">
    <property type="component" value="Unassembled WGS sequence"/>
</dbReference>
<dbReference type="InterPro" id="IPR012312">
    <property type="entry name" value="Hemerythrin-like"/>
</dbReference>
<keyword evidence="3" id="KW-1185">Reference proteome</keyword>
<dbReference type="CDD" id="cd12108">
    <property type="entry name" value="Hr-like"/>
    <property type="match status" value="1"/>
</dbReference>
<proteinExistence type="predicted"/>
<dbReference type="EMBL" id="WBMO01000001">
    <property type="protein sequence ID" value="MDV2474479.1"/>
    <property type="molecule type" value="Genomic_DNA"/>
</dbReference>
<comment type="caution">
    <text evidence="2">The sequence shown here is derived from an EMBL/GenBank/DDBJ whole genome shotgun (WGS) entry which is preliminary data.</text>
</comment>
<dbReference type="Pfam" id="PF01814">
    <property type="entry name" value="Hemerythrin"/>
    <property type="match status" value="1"/>
</dbReference>
<evidence type="ECO:0000313" key="3">
    <source>
        <dbReference type="Proteomes" id="UP001275440"/>
    </source>
</evidence>
<accession>A0ABU3WKG8</accession>
<evidence type="ECO:0000259" key="1">
    <source>
        <dbReference type="Pfam" id="PF01814"/>
    </source>
</evidence>